<sequence length="90" mass="10629">MLSKCRDQCLAKTVTEIDHLTPTQENILMRTKKVYSTCLRRRRPMSSKLTTSKQQYVANTATKIPFKMIYILHKVNKRSVQLVWDAWVQE</sequence>
<dbReference type="Proteomes" id="UP000015102">
    <property type="component" value="Unassembled WGS sequence"/>
</dbReference>
<name>T1GTB8_MEGSC</name>
<organism evidence="1 2">
    <name type="scientific">Megaselia scalaris</name>
    <name type="common">Humpbacked fly</name>
    <name type="synonym">Phora scalaris</name>
    <dbReference type="NCBI Taxonomy" id="36166"/>
    <lineage>
        <taxon>Eukaryota</taxon>
        <taxon>Metazoa</taxon>
        <taxon>Ecdysozoa</taxon>
        <taxon>Arthropoda</taxon>
        <taxon>Hexapoda</taxon>
        <taxon>Insecta</taxon>
        <taxon>Pterygota</taxon>
        <taxon>Neoptera</taxon>
        <taxon>Endopterygota</taxon>
        <taxon>Diptera</taxon>
        <taxon>Brachycera</taxon>
        <taxon>Muscomorpha</taxon>
        <taxon>Platypezoidea</taxon>
        <taxon>Phoridae</taxon>
        <taxon>Megaseliini</taxon>
        <taxon>Megaselia</taxon>
    </lineage>
</organism>
<accession>T1GTB8</accession>
<dbReference type="EnsemblMetazoa" id="MESCA006946-RA">
    <property type="protein sequence ID" value="MESCA006946-PA"/>
    <property type="gene ID" value="MESCA006946"/>
</dbReference>
<reference evidence="1" key="2">
    <citation type="submission" date="2015-06" db="UniProtKB">
        <authorList>
            <consortium name="EnsemblMetazoa"/>
        </authorList>
    </citation>
    <scope>IDENTIFICATION</scope>
</reference>
<proteinExistence type="predicted"/>
<protein>
    <submittedName>
        <fullName evidence="1">Uncharacterized protein</fullName>
    </submittedName>
</protein>
<reference evidence="2" key="1">
    <citation type="submission" date="2013-02" db="EMBL/GenBank/DDBJ databases">
        <authorList>
            <person name="Hughes D."/>
        </authorList>
    </citation>
    <scope>NUCLEOTIDE SEQUENCE</scope>
    <source>
        <strain>Durham</strain>
        <strain evidence="2">NC isolate 2 -- Noor lab</strain>
    </source>
</reference>
<dbReference type="EMBL" id="CAQQ02077620">
    <property type="status" value="NOT_ANNOTATED_CDS"/>
    <property type="molecule type" value="Genomic_DNA"/>
</dbReference>
<evidence type="ECO:0000313" key="2">
    <source>
        <dbReference type="Proteomes" id="UP000015102"/>
    </source>
</evidence>
<keyword evidence="2" id="KW-1185">Reference proteome</keyword>
<evidence type="ECO:0000313" key="1">
    <source>
        <dbReference type="EnsemblMetazoa" id="MESCA006946-PA"/>
    </source>
</evidence>
<dbReference type="HOGENOM" id="CLU_2443355_0_0_1"/>
<dbReference type="AlphaFoldDB" id="T1GTB8"/>